<evidence type="ECO:0000313" key="3">
    <source>
        <dbReference type="Proteomes" id="UP000504607"/>
    </source>
</evidence>
<feature type="domain" description="Myb/SANT-like" evidence="2">
    <location>
        <begin position="17"/>
        <end position="110"/>
    </location>
</feature>
<accession>A0A6J0PEW8</accession>
<dbReference type="InParanoid" id="A0A6J0PEW8"/>
<name>A0A6J0PEW8_ELAGV</name>
<dbReference type="PANTHER" id="PTHR46929:SF3">
    <property type="entry name" value="MYB_SANT-LIKE DOMAIN-CONTAINING PROTEIN"/>
    <property type="match status" value="1"/>
</dbReference>
<dbReference type="Pfam" id="PF12776">
    <property type="entry name" value="Myb_DNA-bind_3"/>
    <property type="match status" value="1"/>
</dbReference>
<keyword evidence="3" id="KW-1185">Reference proteome</keyword>
<organism evidence="3 4">
    <name type="scientific">Elaeis guineensis var. tenera</name>
    <name type="common">Oil palm</name>
    <dbReference type="NCBI Taxonomy" id="51953"/>
    <lineage>
        <taxon>Eukaryota</taxon>
        <taxon>Viridiplantae</taxon>
        <taxon>Streptophyta</taxon>
        <taxon>Embryophyta</taxon>
        <taxon>Tracheophyta</taxon>
        <taxon>Spermatophyta</taxon>
        <taxon>Magnoliopsida</taxon>
        <taxon>Liliopsida</taxon>
        <taxon>Arecaceae</taxon>
        <taxon>Arecoideae</taxon>
        <taxon>Cocoseae</taxon>
        <taxon>Elaeidinae</taxon>
        <taxon>Elaeis</taxon>
    </lineage>
</organism>
<dbReference type="Proteomes" id="UP000504607">
    <property type="component" value="Unplaced"/>
</dbReference>
<evidence type="ECO:0000259" key="2">
    <source>
        <dbReference type="Pfam" id="PF12776"/>
    </source>
</evidence>
<proteinExistence type="predicted"/>
<dbReference type="KEGG" id="egu:105035954"/>
<dbReference type="AlphaFoldDB" id="A0A6J0PEW8"/>
<dbReference type="OrthoDB" id="654906at2759"/>
<gene>
    <name evidence="4" type="primary">LOC105035954</name>
</gene>
<dbReference type="PANTHER" id="PTHR46929">
    <property type="entry name" value="EXPRESSED PROTEIN"/>
    <property type="match status" value="1"/>
</dbReference>
<feature type="compositionally biased region" description="Low complexity" evidence="1">
    <location>
        <begin position="158"/>
        <end position="171"/>
    </location>
</feature>
<dbReference type="InterPro" id="IPR024752">
    <property type="entry name" value="Myb/SANT-like_dom"/>
</dbReference>
<evidence type="ECO:0000256" key="1">
    <source>
        <dbReference type="SAM" id="MobiDB-lite"/>
    </source>
</evidence>
<sequence>MPTKRVAAKSVRERTSNWTNGLDETMLRILKQEYTLGNYVGGQFTNDAWTQIVATFNLQTGLTYTKAHIKNRLKVLKKSFLLYHTLATKSGWGWDPDRNMLIVGDLSDWEDMIEANPQYAKCKDRPFPAFGILELLCASTSIGKHQDKTTLDIRCRDNSSNTSHDISSSSSHGKRKRTGVFRPTLEPVETARWRSRITKEQLNCENAARPRVYSIEDCIDKLETVPNISSEAFLSACEAFKDENDRSIFMRLNGSLLNMWIDRQVAKHTISVVQVVVPSQQNSP</sequence>
<dbReference type="GeneID" id="105035954"/>
<dbReference type="RefSeq" id="XP_019703055.1">
    <property type="nucleotide sequence ID" value="XM_019847496.1"/>
</dbReference>
<feature type="region of interest" description="Disordered" evidence="1">
    <location>
        <begin position="156"/>
        <end position="179"/>
    </location>
</feature>
<protein>
    <submittedName>
        <fullName evidence="4">L10-interacting MYB domain-containing protein</fullName>
    </submittedName>
</protein>
<evidence type="ECO:0000313" key="4">
    <source>
        <dbReference type="RefSeq" id="XP_019703055.1"/>
    </source>
</evidence>
<reference evidence="4" key="1">
    <citation type="submission" date="2025-08" db="UniProtKB">
        <authorList>
            <consortium name="RefSeq"/>
        </authorList>
    </citation>
    <scope>IDENTIFICATION</scope>
</reference>